<feature type="signal peptide" evidence="2">
    <location>
        <begin position="1"/>
        <end position="26"/>
    </location>
</feature>
<organism evidence="3 4">
    <name type="scientific">Trichocladium antarcticum</name>
    <dbReference type="NCBI Taxonomy" id="1450529"/>
    <lineage>
        <taxon>Eukaryota</taxon>
        <taxon>Fungi</taxon>
        <taxon>Dikarya</taxon>
        <taxon>Ascomycota</taxon>
        <taxon>Pezizomycotina</taxon>
        <taxon>Sordariomycetes</taxon>
        <taxon>Sordariomycetidae</taxon>
        <taxon>Sordariales</taxon>
        <taxon>Chaetomiaceae</taxon>
        <taxon>Trichocladium</taxon>
    </lineage>
</organism>
<dbReference type="AlphaFoldDB" id="A0AAN6UIZ2"/>
<gene>
    <name evidence="3" type="ORF">BT67DRAFT_442639</name>
</gene>
<dbReference type="EMBL" id="MU853411">
    <property type="protein sequence ID" value="KAK4133723.1"/>
    <property type="molecule type" value="Genomic_DNA"/>
</dbReference>
<keyword evidence="4" id="KW-1185">Reference proteome</keyword>
<feature type="compositionally biased region" description="Low complexity" evidence="1">
    <location>
        <begin position="153"/>
        <end position="169"/>
    </location>
</feature>
<evidence type="ECO:0000256" key="2">
    <source>
        <dbReference type="SAM" id="SignalP"/>
    </source>
</evidence>
<protein>
    <recommendedName>
        <fullName evidence="5">Siderophore biosynthesis enzyme</fullName>
    </recommendedName>
</protein>
<reference evidence="3" key="1">
    <citation type="journal article" date="2023" name="Mol. Phylogenet. Evol.">
        <title>Genome-scale phylogeny and comparative genomics of the fungal order Sordariales.</title>
        <authorList>
            <person name="Hensen N."/>
            <person name="Bonometti L."/>
            <person name="Westerberg I."/>
            <person name="Brannstrom I.O."/>
            <person name="Guillou S."/>
            <person name="Cros-Aarteil S."/>
            <person name="Calhoun S."/>
            <person name="Haridas S."/>
            <person name="Kuo A."/>
            <person name="Mondo S."/>
            <person name="Pangilinan J."/>
            <person name="Riley R."/>
            <person name="LaButti K."/>
            <person name="Andreopoulos B."/>
            <person name="Lipzen A."/>
            <person name="Chen C."/>
            <person name="Yan M."/>
            <person name="Daum C."/>
            <person name="Ng V."/>
            <person name="Clum A."/>
            <person name="Steindorff A."/>
            <person name="Ohm R.A."/>
            <person name="Martin F."/>
            <person name="Silar P."/>
            <person name="Natvig D.O."/>
            <person name="Lalanne C."/>
            <person name="Gautier V."/>
            <person name="Ament-Velasquez S.L."/>
            <person name="Kruys A."/>
            <person name="Hutchinson M.I."/>
            <person name="Powell A.J."/>
            <person name="Barry K."/>
            <person name="Miller A.N."/>
            <person name="Grigoriev I.V."/>
            <person name="Debuchy R."/>
            <person name="Gladieux P."/>
            <person name="Hiltunen Thoren M."/>
            <person name="Johannesson H."/>
        </authorList>
    </citation>
    <scope>NUCLEOTIDE SEQUENCE</scope>
    <source>
        <strain evidence="3">CBS 123565</strain>
    </source>
</reference>
<evidence type="ECO:0008006" key="5">
    <source>
        <dbReference type="Google" id="ProtNLM"/>
    </source>
</evidence>
<keyword evidence="2" id="KW-0732">Signal</keyword>
<evidence type="ECO:0000313" key="4">
    <source>
        <dbReference type="Proteomes" id="UP001304895"/>
    </source>
</evidence>
<feature type="region of interest" description="Disordered" evidence="1">
    <location>
        <begin position="144"/>
        <end position="169"/>
    </location>
</feature>
<feature type="chain" id="PRO_5042864649" description="Siderophore biosynthesis enzyme" evidence="2">
    <location>
        <begin position="27"/>
        <end position="193"/>
    </location>
</feature>
<evidence type="ECO:0000313" key="3">
    <source>
        <dbReference type="EMBL" id="KAK4133723.1"/>
    </source>
</evidence>
<comment type="caution">
    <text evidence="3">The sequence shown here is derived from an EMBL/GenBank/DDBJ whole genome shotgun (WGS) entry which is preliminary data.</text>
</comment>
<reference evidence="3" key="2">
    <citation type="submission" date="2023-05" db="EMBL/GenBank/DDBJ databases">
        <authorList>
            <consortium name="Lawrence Berkeley National Laboratory"/>
            <person name="Steindorff A."/>
            <person name="Hensen N."/>
            <person name="Bonometti L."/>
            <person name="Westerberg I."/>
            <person name="Brannstrom I.O."/>
            <person name="Guillou S."/>
            <person name="Cros-Aarteil S."/>
            <person name="Calhoun S."/>
            <person name="Haridas S."/>
            <person name="Kuo A."/>
            <person name="Mondo S."/>
            <person name="Pangilinan J."/>
            <person name="Riley R."/>
            <person name="Labutti K."/>
            <person name="Andreopoulos B."/>
            <person name="Lipzen A."/>
            <person name="Chen C."/>
            <person name="Yanf M."/>
            <person name="Daum C."/>
            <person name="Ng V."/>
            <person name="Clum A."/>
            <person name="Ohm R."/>
            <person name="Martin F."/>
            <person name="Silar P."/>
            <person name="Natvig D."/>
            <person name="Lalanne C."/>
            <person name="Gautier V."/>
            <person name="Ament-Velasquez S.L."/>
            <person name="Kruys A."/>
            <person name="Hutchinson M.I."/>
            <person name="Powell A.J."/>
            <person name="Barry K."/>
            <person name="Miller A.N."/>
            <person name="Grigoriev I.V."/>
            <person name="Debuchy R."/>
            <person name="Gladieux P."/>
            <person name="Thoren M.H."/>
            <person name="Johannesson H."/>
        </authorList>
    </citation>
    <scope>NUCLEOTIDE SEQUENCE</scope>
    <source>
        <strain evidence="3">CBS 123565</strain>
    </source>
</reference>
<sequence>MGPTNPPFLRATTLLLLLLTAGSALARTDIAGCVSTQVGTVLWYVPDTGEICEFVDCGGGRAPAKTTVPGCPLYEGTETVTPRFWTGFTTATPTTTTSVGAEVVTTGGAGPVSTGVGEGVTGTEGPAVTTMSTVAAAVSTGANGDGSLGSGSGSASSSVSSSTTSTGGAVPTAAAMRMLGAVAGVAAAGLVLA</sequence>
<evidence type="ECO:0000256" key="1">
    <source>
        <dbReference type="SAM" id="MobiDB-lite"/>
    </source>
</evidence>
<name>A0AAN6UIZ2_9PEZI</name>
<dbReference type="Proteomes" id="UP001304895">
    <property type="component" value="Unassembled WGS sequence"/>
</dbReference>
<proteinExistence type="predicted"/>
<accession>A0AAN6UIZ2</accession>